<dbReference type="InterPro" id="IPR032466">
    <property type="entry name" value="Metal_Hydrolase"/>
</dbReference>
<dbReference type="RefSeq" id="WP_345669457.1">
    <property type="nucleotide sequence ID" value="NZ_BAABKC010000053.1"/>
</dbReference>
<dbReference type="InterPro" id="IPR006680">
    <property type="entry name" value="Amidohydro-rel"/>
</dbReference>
<dbReference type="SUPFAM" id="SSF51556">
    <property type="entry name" value="Metallo-dependent hydrolases"/>
    <property type="match status" value="1"/>
</dbReference>
<comment type="caution">
    <text evidence="3">The sequence shown here is derived from an EMBL/GenBank/DDBJ whole genome shotgun (WGS) entry which is preliminary data.</text>
</comment>
<dbReference type="PANTHER" id="PTHR43383">
    <property type="entry name" value="NODULIN 6"/>
    <property type="match status" value="1"/>
</dbReference>
<evidence type="ECO:0000313" key="4">
    <source>
        <dbReference type="Proteomes" id="UP001500124"/>
    </source>
</evidence>
<protein>
    <submittedName>
        <fullName evidence="3">Amidohydrolase family protein</fullName>
    </submittedName>
</protein>
<accession>A0ABP9KQD8</accession>
<feature type="region of interest" description="Disordered" evidence="1">
    <location>
        <begin position="381"/>
        <end position="412"/>
    </location>
</feature>
<organism evidence="3 4">
    <name type="scientific">Streptomyces similanensis</name>
    <dbReference type="NCBI Taxonomy" id="1274988"/>
    <lineage>
        <taxon>Bacteria</taxon>
        <taxon>Bacillati</taxon>
        <taxon>Actinomycetota</taxon>
        <taxon>Actinomycetes</taxon>
        <taxon>Kitasatosporales</taxon>
        <taxon>Streptomycetaceae</taxon>
        <taxon>Streptomyces</taxon>
    </lineage>
</organism>
<gene>
    <name evidence="3" type="ORF">GCM10023336_38660</name>
</gene>
<keyword evidence="4" id="KW-1185">Reference proteome</keyword>
<evidence type="ECO:0000259" key="2">
    <source>
        <dbReference type="Pfam" id="PF04909"/>
    </source>
</evidence>
<name>A0ABP9KQD8_9ACTN</name>
<dbReference type="PANTHER" id="PTHR43383:SF2">
    <property type="entry name" value="AMIDOHYDROLASE 2 FAMILY PROTEIN"/>
    <property type="match status" value="1"/>
</dbReference>
<dbReference type="Proteomes" id="UP001500124">
    <property type="component" value="Unassembled WGS sequence"/>
</dbReference>
<evidence type="ECO:0000313" key="3">
    <source>
        <dbReference type="EMBL" id="GAA5061292.1"/>
    </source>
</evidence>
<feature type="compositionally biased region" description="Basic and acidic residues" evidence="1">
    <location>
        <begin position="381"/>
        <end position="397"/>
    </location>
</feature>
<feature type="domain" description="Amidohydrolase-related" evidence="2">
    <location>
        <begin position="130"/>
        <end position="376"/>
    </location>
</feature>
<sequence>MAQPVDELLAGLPLVDHHCHGVVAADLDRTGFESLLTEAEVWPGSGVSPFDTPVGVAVRRHCAPLLDLPRHATPEEYLARRAELGAHEVNRRFLAAAGAAALLVDTGYAPERLTAPAELAGPAGAAAYEVVRLESVAEAVAAEGGTTAAGYGAAVRAAAEDAARRPGVVAVKSVAAYRTGFALDPARPSDAEVARAAAGLLARPGARLADPVLVRHLLWTAVELGLPLQLHTGFGDADLRLDHADPALLTDWLRRTAGTVPVMLLHCWPYQRQAAYLAAVFERVYLDVGLTLHHVGPARAAAVLAEALEITPFRKLLYSSDAYGLAEFHHLGAVAFRRGMAELLGERVAADDLSPADAERIARWTGRDNALRVYGITDPVDHADHTGHTDHAGHTERAPAGPAASVPPMEND</sequence>
<proteinExistence type="predicted"/>
<evidence type="ECO:0000256" key="1">
    <source>
        <dbReference type="SAM" id="MobiDB-lite"/>
    </source>
</evidence>
<dbReference type="Pfam" id="PF04909">
    <property type="entry name" value="Amidohydro_2"/>
    <property type="match status" value="1"/>
</dbReference>
<dbReference type="EMBL" id="BAABKC010000053">
    <property type="protein sequence ID" value="GAA5061292.1"/>
    <property type="molecule type" value="Genomic_DNA"/>
</dbReference>
<reference evidence="4" key="1">
    <citation type="journal article" date="2019" name="Int. J. Syst. Evol. Microbiol.">
        <title>The Global Catalogue of Microorganisms (GCM) 10K type strain sequencing project: providing services to taxonomists for standard genome sequencing and annotation.</title>
        <authorList>
            <consortium name="The Broad Institute Genomics Platform"/>
            <consortium name="The Broad Institute Genome Sequencing Center for Infectious Disease"/>
            <person name="Wu L."/>
            <person name="Ma J."/>
        </authorList>
    </citation>
    <scope>NUCLEOTIDE SEQUENCE [LARGE SCALE GENOMIC DNA]</scope>
    <source>
        <strain evidence="4">JCM 18410</strain>
    </source>
</reference>
<dbReference type="Gene3D" id="3.20.20.140">
    <property type="entry name" value="Metal-dependent hydrolases"/>
    <property type="match status" value="1"/>
</dbReference>